<sequence>MISGPRGRARRLFSLAVALPLFLNLAGGAGAAPYLAVDLATGAVLAENQSFDPWYPASITKLMTVYVTLSAIKAGEIRGDSGVVMTPASTREQPSKMGFKPGTVLTVDTALRIIMVKSANDVSYALAERVGGSLQGFVARMNGAARSLGMINTRFSNANGLPAPDQWTTARDYALLARTLLKDFPGYRELYRTTALSLGGKVIQNHNNLLERYPGSDGMKTGFICSSGFNVVATATRNGRQILTIVLGGKTARERDELAASLLEASFRTPATAASVTIDRLAPRGPVASTVADMRDLACPKRKKGSKAPVGEDLGDGDDDQPASYLVPRFKVMDPIMISLGGASDMPDPVEVPVVTEARAGKTAVAVPLPLPKPVR</sequence>
<evidence type="ECO:0000313" key="13">
    <source>
        <dbReference type="EMBL" id="SCM78120.1"/>
    </source>
</evidence>
<feature type="region of interest" description="Disordered" evidence="10">
    <location>
        <begin position="298"/>
        <end position="322"/>
    </location>
</feature>
<feature type="domain" description="Peptidase S11 D-alanyl-D-alanine carboxypeptidase A N-terminal" evidence="12">
    <location>
        <begin position="31"/>
        <end position="251"/>
    </location>
</feature>
<organism evidence="13">
    <name type="scientific">uncultured Pleomorphomonas sp</name>
    <dbReference type="NCBI Taxonomy" id="442121"/>
    <lineage>
        <taxon>Bacteria</taxon>
        <taxon>Pseudomonadati</taxon>
        <taxon>Pseudomonadota</taxon>
        <taxon>Alphaproteobacteria</taxon>
        <taxon>Hyphomicrobiales</taxon>
        <taxon>Pleomorphomonadaceae</taxon>
        <taxon>Pleomorphomonas</taxon>
        <taxon>environmental samples</taxon>
    </lineage>
</organism>
<feature type="active site" description="Acyl-ester intermediate" evidence="7">
    <location>
        <position position="58"/>
    </location>
</feature>
<dbReference type="EMBL" id="FMJD01000010">
    <property type="protein sequence ID" value="SCM78120.1"/>
    <property type="molecule type" value="Genomic_DNA"/>
</dbReference>
<dbReference type="GO" id="GO:0009252">
    <property type="term" value="P:peptidoglycan biosynthetic process"/>
    <property type="evidence" value="ECO:0007669"/>
    <property type="project" value="UniProtKB-KW"/>
</dbReference>
<name>A0A212LKS1_9HYPH</name>
<reference evidence="13" key="1">
    <citation type="submission" date="2016-08" db="EMBL/GenBank/DDBJ databases">
        <authorList>
            <person name="Seilhamer J.J."/>
        </authorList>
    </citation>
    <scope>NUCLEOTIDE SEQUENCE</scope>
    <source>
        <strain evidence="13">86</strain>
    </source>
</reference>
<keyword evidence="6" id="KW-0961">Cell wall biogenesis/degradation</keyword>
<evidence type="ECO:0000256" key="9">
    <source>
        <dbReference type="RuleBase" id="RU004016"/>
    </source>
</evidence>
<keyword evidence="5" id="KW-0573">Peptidoglycan synthesis</keyword>
<keyword evidence="3 13" id="KW-0378">Hydrolase</keyword>
<keyword evidence="13" id="KW-0121">Carboxypeptidase</keyword>
<evidence type="ECO:0000256" key="10">
    <source>
        <dbReference type="SAM" id="MobiDB-lite"/>
    </source>
</evidence>
<dbReference type="PANTHER" id="PTHR21581:SF6">
    <property type="entry name" value="TRAFFICKING PROTEIN PARTICLE COMPLEX SUBUNIT 12"/>
    <property type="match status" value="1"/>
</dbReference>
<evidence type="ECO:0000256" key="11">
    <source>
        <dbReference type="SAM" id="SignalP"/>
    </source>
</evidence>
<evidence type="ECO:0000256" key="2">
    <source>
        <dbReference type="ARBA" id="ARBA00022729"/>
    </source>
</evidence>
<evidence type="ECO:0000256" key="3">
    <source>
        <dbReference type="ARBA" id="ARBA00022801"/>
    </source>
</evidence>
<evidence type="ECO:0000256" key="6">
    <source>
        <dbReference type="ARBA" id="ARBA00023316"/>
    </source>
</evidence>
<feature type="signal peptide" evidence="11">
    <location>
        <begin position="1"/>
        <end position="31"/>
    </location>
</feature>
<dbReference type="Pfam" id="PF00768">
    <property type="entry name" value="Peptidase_S11"/>
    <property type="match status" value="1"/>
</dbReference>
<feature type="chain" id="PRO_5012465441" evidence="11">
    <location>
        <begin position="32"/>
        <end position="376"/>
    </location>
</feature>
<keyword evidence="13" id="KW-0645">Protease</keyword>
<evidence type="ECO:0000259" key="12">
    <source>
        <dbReference type="Pfam" id="PF00768"/>
    </source>
</evidence>
<gene>
    <name evidence="13" type="ORF">KL86PLE_60442</name>
</gene>
<dbReference type="EC" id="3.4.16.4" evidence="13"/>
<dbReference type="RefSeq" id="WP_288200192.1">
    <property type="nucleotide sequence ID" value="NZ_LT608334.1"/>
</dbReference>
<dbReference type="GO" id="GO:0008360">
    <property type="term" value="P:regulation of cell shape"/>
    <property type="evidence" value="ECO:0007669"/>
    <property type="project" value="UniProtKB-KW"/>
</dbReference>
<dbReference type="GO" id="GO:0006508">
    <property type="term" value="P:proteolysis"/>
    <property type="evidence" value="ECO:0007669"/>
    <property type="project" value="InterPro"/>
</dbReference>
<evidence type="ECO:0000256" key="1">
    <source>
        <dbReference type="ARBA" id="ARBA00007164"/>
    </source>
</evidence>
<evidence type="ECO:0000256" key="7">
    <source>
        <dbReference type="PIRSR" id="PIRSR618044-1"/>
    </source>
</evidence>
<dbReference type="InterPro" id="IPR001967">
    <property type="entry name" value="Peptidase_S11_N"/>
</dbReference>
<feature type="active site" description="Proton acceptor" evidence="7">
    <location>
        <position position="61"/>
    </location>
</feature>
<dbReference type="PRINTS" id="PR00725">
    <property type="entry name" value="DADACBPTASE1"/>
</dbReference>
<evidence type="ECO:0000256" key="4">
    <source>
        <dbReference type="ARBA" id="ARBA00022960"/>
    </source>
</evidence>
<protein>
    <submittedName>
        <fullName evidence="13">Serine-type D-Ala-D-Ala carboxypeptidase</fullName>
        <ecNumber evidence="13">3.4.16.4</ecNumber>
    </submittedName>
</protein>
<evidence type="ECO:0000256" key="8">
    <source>
        <dbReference type="PIRSR" id="PIRSR618044-2"/>
    </source>
</evidence>
<feature type="binding site" evidence="8">
    <location>
        <position position="220"/>
    </location>
    <ligand>
        <name>substrate</name>
    </ligand>
</feature>
<comment type="similarity">
    <text evidence="1 9">Belongs to the peptidase S11 family.</text>
</comment>
<dbReference type="GO" id="GO:0009002">
    <property type="term" value="F:serine-type D-Ala-D-Ala carboxypeptidase activity"/>
    <property type="evidence" value="ECO:0007669"/>
    <property type="project" value="UniProtKB-EC"/>
</dbReference>
<evidence type="ECO:0000256" key="5">
    <source>
        <dbReference type="ARBA" id="ARBA00022984"/>
    </source>
</evidence>
<dbReference type="PANTHER" id="PTHR21581">
    <property type="entry name" value="D-ALANYL-D-ALANINE CARBOXYPEPTIDASE"/>
    <property type="match status" value="1"/>
</dbReference>
<dbReference type="Gene3D" id="3.40.710.10">
    <property type="entry name" value="DD-peptidase/beta-lactamase superfamily"/>
    <property type="match status" value="1"/>
</dbReference>
<dbReference type="InterPro" id="IPR012338">
    <property type="entry name" value="Beta-lactam/transpept-like"/>
</dbReference>
<dbReference type="SUPFAM" id="SSF56601">
    <property type="entry name" value="beta-lactamase/transpeptidase-like"/>
    <property type="match status" value="1"/>
</dbReference>
<accession>A0A212LKS1</accession>
<dbReference type="GO" id="GO:0071555">
    <property type="term" value="P:cell wall organization"/>
    <property type="evidence" value="ECO:0007669"/>
    <property type="project" value="UniProtKB-KW"/>
</dbReference>
<proteinExistence type="inferred from homology"/>
<dbReference type="InterPro" id="IPR018044">
    <property type="entry name" value="Peptidase_S11"/>
</dbReference>
<dbReference type="AlphaFoldDB" id="A0A212LKS1"/>
<feature type="active site" evidence="7">
    <location>
        <position position="118"/>
    </location>
</feature>
<keyword evidence="4" id="KW-0133">Cell shape</keyword>
<keyword evidence="2 11" id="KW-0732">Signal</keyword>